<dbReference type="RefSeq" id="WP_131551236.1">
    <property type="nucleotide sequence ID" value="NZ_SJSK01000001.1"/>
</dbReference>
<dbReference type="EMBL" id="SJSK01000001">
    <property type="protein sequence ID" value="TCC93367.1"/>
    <property type="molecule type" value="Genomic_DNA"/>
</dbReference>
<keyword evidence="2" id="KW-1185">Reference proteome</keyword>
<evidence type="ECO:0000313" key="2">
    <source>
        <dbReference type="Proteomes" id="UP000292884"/>
    </source>
</evidence>
<sequence>MGYTKERVKLEKLLAKLNGVSIYIEKSLDVLLHTHEEYSHTIRILKNKEPEVFTSHYTEELQAIKLAKKTLKESDTDLAKEENFNAYKEVITTALKKTINAALAIV</sequence>
<organism evidence="1 2">
    <name type="scientific">Pedobacter frigiditerrae</name>
    <dbReference type="NCBI Taxonomy" id="2530452"/>
    <lineage>
        <taxon>Bacteria</taxon>
        <taxon>Pseudomonadati</taxon>
        <taxon>Bacteroidota</taxon>
        <taxon>Sphingobacteriia</taxon>
        <taxon>Sphingobacteriales</taxon>
        <taxon>Sphingobacteriaceae</taxon>
        <taxon>Pedobacter</taxon>
    </lineage>
</organism>
<dbReference type="Proteomes" id="UP000292884">
    <property type="component" value="Unassembled WGS sequence"/>
</dbReference>
<reference evidence="1 2" key="1">
    <citation type="submission" date="2019-02" db="EMBL/GenBank/DDBJ databases">
        <title>Pedobacter sp. RP-1-13 sp. nov., isolated from Arctic soil.</title>
        <authorList>
            <person name="Dahal R.H."/>
        </authorList>
    </citation>
    <scope>NUCLEOTIDE SEQUENCE [LARGE SCALE GENOMIC DNA]</scope>
    <source>
        <strain evidence="1 2">RP-1-13</strain>
    </source>
</reference>
<dbReference type="AlphaFoldDB" id="A0A4R0N218"/>
<accession>A0A4R0N218</accession>
<evidence type="ECO:0000313" key="1">
    <source>
        <dbReference type="EMBL" id="TCC93367.1"/>
    </source>
</evidence>
<proteinExistence type="predicted"/>
<comment type="caution">
    <text evidence="1">The sequence shown here is derived from an EMBL/GenBank/DDBJ whole genome shotgun (WGS) entry which is preliminary data.</text>
</comment>
<gene>
    <name evidence="1" type="ORF">EZ428_00935</name>
</gene>
<protein>
    <submittedName>
        <fullName evidence="1">Uncharacterized protein</fullName>
    </submittedName>
</protein>
<name>A0A4R0N218_9SPHI</name>
<dbReference type="OrthoDB" id="710652at2"/>